<dbReference type="AlphaFoldDB" id="A0A2W0CMF9"/>
<feature type="transmembrane region" description="Helical" evidence="1">
    <location>
        <begin position="6"/>
        <end position="21"/>
    </location>
</feature>
<keyword evidence="1" id="KW-0472">Membrane</keyword>
<organism evidence="2 3">
    <name type="scientific">Paenibacillus illinoisensis</name>
    <dbReference type="NCBI Taxonomy" id="59845"/>
    <lineage>
        <taxon>Bacteria</taxon>
        <taxon>Bacillati</taxon>
        <taxon>Bacillota</taxon>
        <taxon>Bacilli</taxon>
        <taxon>Bacillales</taxon>
        <taxon>Paenibacillaceae</taxon>
        <taxon>Paenibacillus</taxon>
    </lineage>
</organism>
<reference evidence="2 3" key="1">
    <citation type="submission" date="2018-01" db="EMBL/GenBank/DDBJ databases">
        <title>Genome sequence of the PGP bacterium Paenibacillus illinoisensis E3.</title>
        <authorList>
            <person name="Rolli E."/>
            <person name="Marasco R."/>
            <person name="Bessem C."/>
            <person name="Michoud G."/>
            <person name="Gaiarsa S."/>
            <person name="Borin S."/>
            <person name="Daffonchio D."/>
        </authorList>
    </citation>
    <scope>NUCLEOTIDE SEQUENCE [LARGE SCALE GENOMIC DNA]</scope>
    <source>
        <strain evidence="2 3">E3</strain>
    </source>
</reference>
<dbReference type="OrthoDB" id="2640688at2"/>
<evidence type="ECO:0000256" key="1">
    <source>
        <dbReference type="SAM" id="Phobius"/>
    </source>
</evidence>
<sequence>MIKPLVFTYLAMVIIVIIMDFKHLRQAAAINRWLSYVVIAGSTGIWFYVTHLSKTFFITVWLTHWIQRNLPLP</sequence>
<feature type="transmembrane region" description="Helical" evidence="1">
    <location>
        <begin position="33"/>
        <end position="49"/>
    </location>
</feature>
<name>A0A2W0CMF9_9BACL</name>
<evidence type="ECO:0000313" key="3">
    <source>
        <dbReference type="Proteomes" id="UP000247459"/>
    </source>
</evidence>
<dbReference type="GeneID" id="98572053"/>
<comment type="caution">
    <text evidence="2">The sequence shown here is derived from an EMBL/GenBank/DDBJ whole genome shotgun (WGS) entry which is preliminary data.</text>
</comment>
<proteinExistence type="predicted"/>
<evidence type="ECO:0000313" key="2">
    <source>
        <dbReference type="EMBL" id="PYY29415.1"/>
    </source>
</evidence>
<dbReference type="Proteomes" id="UP000247459">
    <property type="component" value="Unassembled WGS sequence"/>
</dbReference>
<gene>
    <name evidence="2" type="ORF">PIL02S_02364</name>
</gene>
<dbReference type="EMBL" id="PRLG01000018">
    <property type="protein sequence ID" value="PYY29415.1"/>
    <property type="molecule type" value="Genomic_DNA"/>
</dbReference>
<keyword evidence="1" id="KW-1133">Transmembrane helix</keyword>
<protein>
    <submittedName>
        <fullName evidence="2">Uncharacterized protein</fullName>
    </submittedName>
</protein>
<accession>A0A2W0CMF9</accession>
<keyword evidence="1" id="KW-0812">Transmembrane</keyword>
<dbReference type="RefSeq" id="WP_110758540.1">
    <property type="nucleotide sequence ID" value="NZ_JBCNGO010000001.1"/>
</dbReference>